<dbReference type="SUPFAM" id="SSF55594">
    <property type="entry name" value="HPr-like"/>
    <property type="match status" value="1"/>
</dbReference>
<comment type="caution">
    <text evidence="7">The sequence shown here is derived from an EMBL/GenBank/DDBJ whole genome shotgun (WGS) entry which is preliminary data.</text>
</comment>
<dbReference type="Gene3D" id="3.30.1340.10">
    <property type="entry name" value="HPr-like"/>
    <property type="match status" value="1"/>
</dbReference>
<evidence type="ECO:0000256" key="1">
    <source>
        <dbReference type="ARBA" id="ARBA00003681"/>
    </source>
</evidence>
<dbReference type="PRINTS" id="PR00107">
    <property type="entry name" value="PHOSPHOCPHPR"/>
</dbReference>
<keyword evidence="4" id="KW-0963">Cytoplasm</keyword>
<accession>A0A1C0A6F8</accession>
<evidence type="ECO:0000313" key="7">
    <source>
        <dbReference type="EMBL" id="OCL25686.1"/>
    </source>
</evidence>
<keyword evidence="5" id="KW-0598">Phosphotransferase system</keyword>
<evidence type="ECO:0000256" key="5">
    <source>
        <dbReference type="ARBA" id="ARBA00022683"/>
    </source>
</evidence>
<protein>
    <recommendedName>
        <fullName evidence="3">Phosphocarrier protein HPr</fullName>
    </recommendedName>
</protein>
<dbReference type="PANTHER" id="PTHR33705">
    <property type="entry name" value="PHOSPHOCARRIER PROTEIN HPR"/>
    <property type="match status" value="1"/>
</dbReference>
<dbReference type="RefSeq" id="WP_068719598.1">
    <property type="nucleotide sequence ID" value="NZ_LWDV01000010.1"/>
</dbReference>
<gene>
    <name evidence="7" type="ORF">U472_15255</name>
</gene>
<dbReference type="EMBL" id="LWDV01000010">
    <property type="protein sequence ID" value="OCL25686.1"/>
    <property type="molecule type" value="Genomic_DNA"/>
</dbReference>
<reference evidence="8" key="1">
    <citation type="submission" date="2016-07" db="EMBL/GenBank/DDBJ databases">
        <authorList>
            <person name="Florea S."/>
            <person name="Webb J.S."/>
            <person name="Jaromczyk J."/>
            <person name="Schardl C.L."/>
        </authorList>
    </citation>
    <scope>NUCLEOTIDE SEQUENCE [LARGE SCALE GENOMIC DNA]</scope>
    <source>
        <strain evidence="8">Z6</strain>
    </source>
</reference>
<feature type="domain" description="HPr" evidence="6">
    <location>
        <begin position="1"/>
        <end position="87"/>
    </location>
</feature>
<dbReference type="NCBIfam" id="TIGR01003">
    <property type="entry name" value="PTS_HPr_family"/>
    <property type="match status" value="1"/>
</dbReference>
<evidence type="ECO:0000313" key="8">
    <source>
        <dbReference type="Proteomes" id="UP000093514"/>
    </source>
</evidence>
<dbReference type="PROSITE" id="PS00369">
    <property type="entry name" value="PTS_HPR_HIS"/>
    <property type="match status" value="1"/>
</dbReference>
<dbReference type="InterPro" id="IPR001020">
    <property type="entry name" value="PTS_HPr_His_P_site"/>
</dbReference>
<dbReference type="Proteomes" id="UP000093514">
    <property type="component" value="Unassembled WGS sequence"/>
</dbReference>
<comment type="subcellular location">
    <subcellularLocation>
        <location evidence="2">Cytoplasm</location>
    </subcellularLocation>
</comment>
<dbReference type="InterPro" id="IPR050399">
    <property type="entry name" value="HPr"/>
</dbReference>
<evidence type="ECO:0000256" key="2">
    <source>
        <dbReference type="ARBA" id="ARBA00004496"/>
    </source>
</evidence>
<name>A0A1C0A6F8_9FIRM</name>
<dbReference type="InterPro" id="IPR035895">
    <property type="entry name" value="HPr-like_sf"/>
</dbReference>
<comment type="function">
    <text evidence="1">General (non sugar-specific) component of the phosphoenolpyruvate-dependent sugar phosphotransferase system (sugar PTS). This major carbohydrate active-transport system catalyzes the phosphorylation of incoming sugar substrates concomitantly with their translocation across the cell membrane. The phosphoryl group from phosphoenolpyruvate (PEP) is transferred to the phosphoryl carrier protein HPr by enzyme I. Phospho-HPr then transfers it to the PTS EIIA domain.</text>
</comment>
<dbReference type="CDD" id="cd00367">
    <property type="entry name" value="PTS-HPr_like"/>
    <property type="match status" value="1"/>
</dbReference>
<evidence type="ECO:0000256" key="3">
    <source>
        <dbReference type="ARBA" id="ARBA00020422"/>
    </source>
</evidence>
<organism evidence="7 8">
    <name type="scientific">Orenia metallireducens</name>
    <dbReference type="NCBI Taxonomy" id="1413210"/>
    <lineage>
        <taxon>Bacteria</taxon>
        <taxon>Bacillati</taxon>
        <taxon>Bacillota</taxon>
        <taxon>Clostridia</taxon>
        <taxon>Halanaerobiales</taxon>
        <taxon>Halobacteroidaceae</taxon>
        <taxon>Orenia</taxon>
    </lineage>
</organism>
<sequence length="87" mass="9205">MVEKKAVIKNETGIHARPASMIVQLANKYDAEITIEKDGNGVNAKSIMGIMSLGVSKSTEVTVKAEGKNAQEAVDALVELLESGFGE</sequence>
<dbReference type="PROSITE" id="PS51350">
    <property type="entry name" value="PTS_HPR_DOM"/>
    <property type="match status" value="1"/>
</dbReference>
<dbReference type="OrthoDB" id="9809047at2"/>
<dbReference type="AlphaFoldDB" id="A0A1C0A6F8"/>
<dbReference type="InterPro" id="IPR000032">
    <property type="entry name" value="HPr-like"/>
</dbReference>
<dbReference type="PANTHER" id="PTHR33705:SF2">
    <property type="entry name" value="PHOSPHOCARRIER PROTEIN NPR"/>
    <property type="match status" value="1"/>
</dbReference>
<reference evidence="7 8" key="2">
    <citation type="submission" date="2016-08" db="EMBL/GenBank/DDBJ databases">
        <title>Orenia metallireducens sp. nov. strain Z6, a Novel Metal-reducing Firmicute from the Deep Subsurface.</title>
        <authorList>
            <person name="Maxim B.I."/>
            <person name="Kenneth K."/>
            <person name="Flynn T.M."/>
            <person name="Oloughlin E.J."/>
            <person name="Locke R.A."/>
            <person name="Weber J.R."/>
            <person name="Egan S.M."/>
            <person name="Mackie R.I."/>
            <person name="Cann I.K."/>
        </authorList>
    </citation>
    <scope>NUCLEOTIDE SEQUENCE [LARGE SCALE GENOMIC DNA]</scope>
    <source>
        <strain evidence="7 8">Z6</strain>
    </source>
</reference>
<evidence type="ECO:0000259" key="6">
    <source>
        <dbReference type="PROSITE" id="PS51350"/>
    </source>
</evidence>
<dbReference type="Pfam" id="PF00381">
    <property type="entry name" value="PTS-HPr"/>
    <property type="match status" value="1"/>
</dbReference>
<keyword evidence="8" id="KW-1185">Reference proteome</keyword>
<proteinExistence type="predicted"/>
<dbReference type="GO" id="GO:0005737">
    <property type="term" value="C:cytoplasm"/>
    <property type="evidence" value="ECO:0007669"/>
    <property type="project" value="UniProtKB-SubCell"/>
</dbReference>
<evidence type="ECO:0000256" key="4">
    <source>
        <dbReference type="ARBA" id="ARBA00022490"/>
    </source>
</evidence>
<dbReference type="GO" id="GO:0009401">
    <property type="term" value="P:phosphoenolpyruvate-dependent sugar phosphotransferase system"/>
    <property type="evidence" value="ECO:0007669"/>
    <property type="project" value="UniProtKB-KW"/>
</dbReference>